<organism evidence="1 2">
    <name type="scientific">Coptis chinensis</name>
    <dbReference type="NCBI Taxonomy" id="261450"/>
    <lineage>
        <taxon>Eukaryota</taxon>
        <taxon>Viridiplantae</taxon>
        <taxon>Streptophyta</taxon>
        <taxon>Embryophyta</taxon>
        <taxon>Tracheophyta</taxon>
        <taxon>Spermatophyta</taxon>
        <taxon>Magnoliopsida</taxon>
        <taxon>Ranunculales</taxon>
        <taxon>Ranunculaceae</taxon>
        <taxon>Coptidoideae</taxon>
        <taxon>Coptis</taxon>
    </lineage>
</organism>
<accession>A0A835IVF4</accession>
<dbReference type="GO" id="GO:0016705">
    <property type="term" value="F:oxidoreductase activity, acting on paired donors, with incorporation or reduction of molecular oxygen"/>
    <property type="evidence" value="ECO:0007669"/>
    <property type="project" value="InterPro"/>
</dbReference>
<keyword evidence="2" id="KW-1185">Reference proteome</keyword>
<dbReference type="InterPro" id="IPR001128">
    <property type="entry name" value="Cyt_P450"/>
</dbReference>
<sequence length="78" mass="8879">MMNSGESGFDYLLSLLLQSNHQNKLQDNVTMVLYEVLRLYPPAVEIYRHTCKETKVGDISLPPGDWCRLNATDTSYPS</sequence>
<dbReference type="Pfam" id="PF00067">
    <property type="entry name" value="p450"/>
    <property type="match status" value="1"/>
</dbReference>
<evidence type="ECO:0000313" key="2">
    <source>
        <dbReference type="Proteomes" id="UP000631114"/>
    </source>
</evidence>
<dbReference type="AlphaFoldDB" id="A0A835IVF4"/>
<dbReference type="GO" id="GO:0044550">
    <property type="term" value="P:secondary metabolite biosynthetic process"/>
    <property type="evidence" value="ECO:0007669"/>
    <property type="project" value="UniProtKB-ARBA"/>
</dbReference>
<gene>
    <name evidence="1" type="ORF">IFM89_035712</name>
</gene>
<proteinExistence type="predicted"/>
<dbReference type="GO" id="GO:0020037">
    <property type="term" value="F:heme binding"/>
    <property type="evidence" value="ECO:0007669"/>
    <property type="project" value="InterPro"/>
</dbReference>
<dbReference type="Gene3D" id="1.10.630.10">
    <property type="entry name" value="Cytochrome P450"/>
    <property type="match status" value="1"/>
</dbReference>
<name>A0A835IVF4_9MAGN</name>
<reference evidence="1 2" key="1">
    <citation type="submission" date="2020-10" db="EMBL/GenBank/DDBJ databases">
        <title>The Coptis chinensis genome and diversification of protoberbering-type alkaloids.</title>
        <authorList>
            <person name="Wang B."/>
            <person name="Shu S."/>
            <person name="Song C."/>
            <person name="Liu Y."/>
        </authorList>
    </citation>
    <scope>NUCLEOTIDE SEQUENCE [LARGE SCALE GENOMIC DNA]</scope>
    <source>
        <strain evidence="1">HL-2020</strain>
        <tissue evidence="1">Leaf</tissue>
    </source>
</reference>
<dbReference type="GO" id="GO:0005506">
    <property type="term" value="F:iron ion binding"/>
    <property type="evidence" value="ECO:0007669"/>
    <property type="project" value="InterPro"/>
</dbReference>
<dbReference type="Proteomes" id="UP000631114">
    <property type="component" value="Unassembled WGS sequence"/>
</dbReference>
<evidence type="ECO:0000313" key="1">
    <source>
        <dbReference type="EMBL" id="KAF9622997.1"/>
    </source>
</evidence>
<comment type="caution">
    <text evidence="1">The sequence shown here is derived from an EMBL/GenBank/DDBJ whole genome shotgun (WGS) entry which is preliminary data.</text>
</comment>
<dbReference type="OrthoDB" id="1470350at2759"/>
<dbReference type="InterPro" id="IPR036396">
    <property type="entry name" value="Cyt_P450_sf"/>
</dbReference>
<dbReference type="SUPFAM" id="SSF48264">
    <property type="entry name" value="Cytochrome P450"/>
    <property type="match status" value="1"/>
</dbReference>
<dbReference type="GO" id="GO:0004497">
    <property type="term" value="F:monooxygenase activity"/>
    <property type="evidence" value="ECO:0007669"/>
    <property type="project" value="InterPro"/>
</dbReference>
<protein>
    <submittedName>
        <fullName evidence="1">Uncharacterized protein</fullName>
    </submittedName>
</protein>
<dbReference type="EMBL" id="JADFTS010000002">
    <property type="protein sequence ID" value="KAF9622997.1"/>
    <property type="molecule type" value="Genomic_DNA"/>
</dbReference>